<reference evidence="3 4" key="1">
    <citation type="journal article" date="2021" name="Elife">
        <title>Chloroplast acquisition without the gene transfer in kleptoplastic sea slugs, Plakobranchus ocellatus.</title>
        <authorList>
            <person name="Maeda T."/>
            <person name="Takahashi S."/>
            <person name="Yoshida T."/>
            <person name="Shimamura S."/>
            <person name="Takaki Y."/>
            <person name="Nagai Y."/>
            <person name="Toyoda A."/>
            <person name="Suzuki Y."/>
            <person name="Arimoto A."/>
            <person name="Ishii H."/>
            <person name="Satoh N."/>
            <person name="Nishiyama T."/>
            <person name="Hasebe M."/>
            <person name="Maruyama T."/>
            <person name="Minagawa J."/>
            <person name="Obokata J."/>
            <person name="Shigenobu S."/>
        </authorList>
    </citation>
    <scope>NUCLEOTIDE SEQUENCE [LARGE SCALE GENOMIC DNA]</scope>
</reference>
<evidence type="ECO:0000313" key="4">
    <source>
        <dbReference type="Proteomes" id="UP000762676"/>
    </source>
</evidence>
<name>A0AAV4G7A4_9GAST</name>
<sequence>MESTEFQSNITVDPTLSPTKPLVTDQLGPTPGGTINCKVNIPCHFPVYTTGDATGTLPNVTEGPTSPDINVILNATVADNSTGLPGFTYLTPVTTISAVPGHKQLCVNIGKNLNVTDSACFHVIFTDNTTISTSPSSPKTTGIPGHTSSKTKFVFPTPPDGTVFPCSQTIRGCSFLVYPQPGNASGDCPEVSSTHQGVYVFKSSPGQCVNEVLILPQLAPQHICLQAGFGETRCFNISSVNTLGPALCQNVSCNSPHGACLADPSLGSTQCVCQDQFSLPSCLAADQDPKLLQPSVTNQIGPTPGATISCMVDIPCHFPVYTQGDLNGKLPHVTDGPRSPDINVTLDPTVAENFTALPGFTFLTPVTVSSAVPGQKQLCVNVGDQQAINDSACFHVNFFDNATATPTPNSQFANASGNNGSFLVPTPPDGSTLPCSNYDSGCHFLVYPSPDNTTGNCSEVSSLSKGVFVFPNSSDPGNRCVKEVLVLPHLAPLKICVQAGGGEIRCYKVPLIGVPGQTLCQNVPCNSPNGACLADPLQGTTQCVCEENFLLPTCLPIKEEPINVPTFGKRCECPTV</sequence>
<feature type="compositionally biased region" description="Polar residues" evidence="1">
    <location>
        <begin position="1"/>
        <end position="18"/>
    </location>
</feature>
<evidence type="ECO:0000256" key="1">
    <source>
        <dbReference type="SAM" id="MobiDB-lite"/>
    </source>
</evidence>
<dbReference type="EMBL" id="BMAT01011872">
    <property type="protein sequence ID" value="GFR81302.1"/>
    <property type="molecule type" value="Genomic_DNA"/>
</dbReference>
<evidence type="ECO:0000259" key="2">
    <source>
        <dbReference type="SMART" id="SM00181"/>
    </source>
</evidence>
<dbReference type="SMART" id="SM00181">
    <property type="entry name" value="EGF"/>
    <property type="match status" value="2"/>
</dbReference>
<dbReference type="Proteomes" id="UP000762676">
    <property type="component" value="Unassembled WGS sequence"/>
</dbReference>
<gene>
    <name evidence="3" type="ORF">ElyMa_005921300</name>
</gene>
<feature type="domain" description="EGF-like" evidence="2">
    <location>
        <begin position="247"/>
        <end position="283"/>
    </location>
</feature>
<accession>A0AAV4G7A4</accession>
<protein>
    <recommendedName>
        <fullName evidence="2">EGF-like domain-containing protein</fullName>
    </recommendedName>
</protein>
<comment type="caution">
    <text evidence="3">The sequence shown here is derived from an EMBL/GenBank/DDBJ whole genome shotgun (WGS) entry which is preliminary data.</text>
</comment>
<dbReference type="AlphaFoldDB" id="A0AAV4G7A4"/>
<proteinExistence type="predicted"/>
<organism evidence="3 4">
    <name type="scientific">Elysia marginata</name>
    <dbReference type="NCBI Taxonomy" id="1093978"/>
    <lineage>
        <taxon>Eukaryota</taxon>
        <taxon>Metazoa</taxon>
        <taxon>Spiralia</taxon>
        <taxon>Lophotrochozoa</taxon>
        <taxon>Mollusca</taxon>
        <taxon>Gastropoda</taxon>
        <taxon>Heterobranchia</taxon>
        <taxon>Euthyneura</taxon>
        <taxon>Panpulmonata</taxon>
        <taxon>Sacoglossa</taxon>
        <taxon>Placobranchoidea</taxon>
        <taxon>Plakobranchidae</taxon>
        <taxon>Elysia</taxon>
    </lineage>
</organism>
<feature type="domain" description="EGF-like" evidence="2">
    <location>
        <begin position="519"/>
        <end position="555"/>
    </location>
</feature>
<dbReference type="InterPro" id="IPR000742">
    <property type="entry name" value="EGF"/>
</dbReference>
<evidence type="ECO:0000313" key="3">
    <source>
        <dbReference type="EMBL" id="GFR81302.1"/>
    </source>
</evidence>
<keyword evidence="4" id="KW-1185">Reference proteome</keyword>
<feature type="region of interest" description="Disordered" evidence="1">
    <location>
        <begin position="1"/>
        <end position="27"/>
    </location>
</feature>